<evidence type="ECO:0000256" key="1">
    <source>
        <dbReference type="SAM" id="Phobius"/>
    </source>
</evidence>
<dbReference type="PANTHER" id="PTHR45228">
    <property type="entry name" value="CYCLIC DI-GMP PHOSPHODIESTERASE TM_0186-RELATED"/>
    <property type="match status" value="1"/>
</dbReference>
<dbReference type="PROSITE" id="PS51832">
    <property type="entry name" value="HD_GYP"/>
    <property type="match status" value="1"/>
</dbReference>
<dbReference type="InterPro" id="IPR037522">
    <property type="entry name" value="HD_GYP_dom"/>
</dbReference>
<dbReference type="PANTHER" id="PTHR45228:SF4">
    <property type="entry name" value="LIPOPROTEIN"/>
    <property type="match status" value="1"/>
</dbReference>
<organism evidence="3 4">
    <name type="scientific">Janibacter melonis</name>
    <dbReference type="NCBI Taxonomy" id="262209"/>
    <lineage>
        <taxon>Bacteria</taxon>
        <taxon>Bacillati</taxon>
        <taxon>Actinomycetota</taxon>
        <taxon>Actinomycetes</taxon>
        <taxon>Micrococcales</taxon>
        <taxon>Intrasporangiaceae</taxon>
        <taxon>Janibacter</taxon>
    </lineage>
</organism>
<dbReference type="RefSeq" id="WP_123092109.1">
    <property type="nucleotide sequence ID" value="NZ_CP044548.2"/>
</dbReference>
<dbReference type="Gene3D" id="1.10.3210.10">
    <property type="entry name" value="Hypothetical protein af1432"/>
    <property type="match status" value="1"/>
</dbReference>
<keyword evidence="1" id="KW-0812">Transmembrane</keyword>
<dbReference type="CDD" id="cd00077">
    <property type="entry name" value="HDc"/>
    <property type="match status" value="1"/>
</dbReference>
<dbReference type="InterPro" id="IPR003607">
    <property type="entry name" value="HD/PDEase_dom"/>
</dbReference>
<dbReference type="Pfam" id="PF13487">
    <property type="entry name" value="HD_5"/>
    <property type="match status" value="1"/>
</dbReference>
<reference evidence="3 4" key="1">
    <citation type="submission" date="2019-09" db="EMBL/GenBank/DDBJ databases">
        <title>Complete Genome Sequence of Janibacter melonis M714 with both human health impact and industrial applications.</title>
        <authorList>
            <person name="Jin M."/>
            <person name="Zhao Q.R."/>
        </authorList>
    </citation>
    <scope>NUCLEOTIDE SEQUENCE [LARGE SCALE GENOMIC DNA]</scope>
    <source>
        <strain evidence="3 4">M714</strain>
    </source>
</reference>
<feature type="domain" description="HD-GYP" evidence="2">
    <location>
        <begin position="226"/>
        <end position="419"/>
    </location>
</feature>
<name>A0A5P8FNJ5_9MICO</name>
<feature type="transmembrane region" description="Helical" evidence="1">
    <location>
        <begin position="105"/>
        <end position="124"/>
    </location>
</feature>
<feature type="transmembrane region" description="Helical" evidence="1">
    <location>
        <begin position="136"/>
        <end position="159"/>
    </location>
</feature>
<proteinExistence type="predicted"/>
<evidence type="ECO:0000259" key="2">
    <source>
        <dbReference type="PROSITE" id="PS51832"/>
    </source>
</evidence>
<gene>
    <name evidence="3" type="ORF">EEW87_010950</name>
</gene>
<accession>A0A5P8FNJ5</accession>
<dbReference type="EMBL" id="CP044548">
    <property type="protein sequence ID" value="QFQ30703.2"/>
    <property type="molecule type" value="Genomic_DNA"/>
</dbReference>
<dbReference type="AlphaFoldDB" id="A0A5P8FNJ5"/>
<evidence type="ECO:0000313" key="3">
    <source>
        <dbReference type="EMBL" id="QFQ30703.2"/>
    </source>
</evidence>
<dbReference type="InterPro" id="IPR052020">
    <property type="entry name" value="Cyclic_di-GMP/3'3'-cGAMP_PDE"/>
</dbReference>
<protein>
    <submittedName>
        <fullName evidence="3">HD domain-containing protein</fullName>
    </submittedName>
</protein>
<keyword evidence="1" id="KW-1133">Transmembrane helix</keyword>
<feature type="transmembrane region" description="Helical" evidence="1">
    <location>
        <begin position="201"/>
        <end position="220"/>
    </location>
</feature>
<dbReference type="KEGG" id="jme:EEW87_010950"/>
<feature type="transmembrane region" description="Helical" evidence="1">
    <location>
        <begin position="68"/>
        <end position="93"/>
    </location>
</feature>
<dbReference type="Proteomes" id="UP000271708">
    <property type="component" value="Chromosome"/>
</dbReference>
<keyword evidence="1" id="KW-0472">Membrane</keyword>
<dbReference type="GeneID" id="59161689"/>
<sequence length="461" mass="48966">MTSSVERGTNLYLALLAAASSASVVLAAVTWGLPDRLGAAVPLLLLAFVARAIPNLPIRHVSIQLHSVVLLASVQLVGPAGAMLIHGISTAWVYRRSVSRFAFNASWPVLGVFVGSGLATTVLPGTLSSGSSPASIALGAALLALGLGLTNLLSLAGILRITEGTPVSTIIAGLSPQITPAYLGYGITAYLLVLLWDPVGLGWFAVVLLLPTLVLAQWGLMQYTREHQVYETMLQGLVEALDIRAPGARADAELCARVATAVAEELALSYREVEAVRSSGALHDIGLLSLDRARLLEEQVAARDLDTLVRHPDVAAEMLHGVRPLRSAVPAVLAHHELWDGGGYPYGRSGGDIPLEARIVTVADTWVSLVQPHVGDGLSTAEALRRCAEKSGRSLDPYCVEALTTIAERHPSVLQPTREGGSRPAPVDDDELHLITRSWSVVEQADPEMTRWVAASARKRR</sequence>
<evidence type="ECO:0000313" key="4">
    <source>
        <dbReference type="Proteomes" id="UP000271708"/>
    </source>
</evidence>
<dbReference type="SUPFAM" id="SSF109604">
    <property type="entry name" value="HD-domain/PDEase-like"/>
    <property type="match status" value="1"/>
</dbReference>